<feature type="compositionally biased region" description="Basic and acidic residues" evidence="3">
    <location>
        <begin position="333"/>
        <end position="343"/>
    </location>
</feature>
<feature type="domain" description="ABC transporter" evidence="4">
    <location>
        <begin position="372"/>
        <end position="587"/>
    </location>
</feature>
<keyword evidence="1" id="KW-0547">Nucleotide-binding</keyword>
<feature type="region of interest" description="Disordered" evidence="3">
    <location>
        <begin position="286"/>
        <end position="307"/>
    </location>
</feature>
<dbReference type="GO" id="GO:0005524">
    <property type="term" value="F:ATP binding"/>
    <property type="evidence" value="ECO:0007669"/>
    <property type="project" value="UniProtKB-KW"/>
</dbReference>
<sequence>MSGYNKEMLNPFGSGEYINLKPLVATDIHKEYGERVVLNKETVSINSGDRIGLVGANGVGKTTLIRILTGEEPPDSGRVLNEGLRIGYLAQNFTVDGEKTVYEVATEGAIHLVNALEEFEAKSSEYQAQDLDFVARYDHLLSLLQANDAFDLPEKVQTVLEHLGVGREMDSKVSTLSGGQIMRLALARILISKPDILMLDEPTNHLDLHANLWLREFLAEWQGGLLVVSHDRDFLNEVTTSTWELVDAEIHLYGGNYEFYREQKGLQEAAREREVVRLSGEVKKAKRQIEKEKQRAAHSARKDLTRKPDDLDRVRAHYFKERATKTAGRKKRGSEDKRDEVSEQLDAVKRKAPAQISPNITESETHKGKRLISTHGVSCSYNDQIIIEEGDMNISFGDRIALFGNNGSGKSTWIKGMLGLNDVITTGNIQLAQDINTQLLDQRYAIVDHDQTVLENAQRVAPSTHQNDLRLHLARFLFRETPEVNKRASVLSGGETARLALAMMAIQPVDLLVLDEPTNNLDIESIEQIESVLQEFKGAILIVSHDISFLRNIGVDQSYVIANKRVVKLMATPSEGEHFKEELLEVL</sequence>
<protein>
    <recommendedName>
        <fullName evidence="4">ABC transporter domain-containing protein</fullName>
    </recommendedName>
</protein>
<comment type="caution">
    <text evidence="5">The sequence shown here is derived from an EMBL/GenBank/DDBJ whole genome shotgun (WGS) entry which is preliminary data.</text>
</comment>
<accession>A0A2H0BJE3</accession>
<dbReference type="Gene3D" id="3.40.50.300">
    <property type="entry name" value="P-loop containing nucleotide triphosphate hydrolases"/>
    <property type="match status" value="2"/>
</dbReference>
<keyword evidence="2" id="KW-0067">ATP-binding</keyword>
<dbReference type="PROSITE" id="PS00211">
    <property type="entry name" value="ABC_TRANSPORTER_1"/>
    <property type="match status" value="1"/>
</dbReference>
<dbReference type="AlphaFoldDB" id="A0A2H0BJE3"/>
<evidence type="ECO:0000256" key="1">
    <source>
        <dbReference type="ARBA" id="ARBA00022741"/>
    </source>
</evidence>
<dbReference type="SUPFAM" id="SSF52540">
    <property type="entry name" value="P-loop containing nucleoside triphosphate hydrolases"/>
    <property type="match status" value="2"/>
</dbReference>
<dbReference type="FunFam" id="3.40.50.300:FF:000011">
    <property type="entry name" value="Putative ABC transporter ATP-binding component"/>
    <property type="match status" value="1"/>
</dbReference>
<feature type="region of interest" description="Disordered" evidence="3">
    <location>
        <begin position="322"/>
        <end position="343"/>
    </location>
</feature>
<evidence type="ECO:0000256" key="3">
    <source>
        <dbReference type="SAM" id="MobiDB-lite"/>
    </source>
</evidence>
<dbReference type="InterPro" id="IPR027417">
    <property type="entry name" value="P-loop_NTPase"/>
</dbReference>
<reference evidence="5 6" key="1">
    <citation type="submission" date="2017-09" db="EMBL/GenBank/DDBJ databases">
        <title>Depth-based differentiation of microbial function through sediment-hosted aquifers and enrichment of novel symbionts in the deep terrestrial subsurface.</title>
        <authorList>
            <person name="Probst A.J."/>
            <person name="Ladd B."/>
            <person name="Jarett J.K."/>
            <person name="Geller-Mcgrath D.E."/>
            <person name="Sieber C.M."/>
            <person name="Emerson J.B."/>
            <person name="Anantharaman K."/>
            <person name="Thomas B.C."/>
            <person name="Malmstrom R."/>
            <person name="Stieglmeier M."/>
            <person name="Klingl A."/>
            <person name="Woyke T."/>
            <person name="Ryan C.M."/>
            <person name="Banfield J.F."/>
        </authorList>
    </citation>
    <scope>NUCLEOTIDE SEQUENCE [LARGE SCALE GENOMIC DNA]</scope>
    <source>
        <strain evidence="5">CG22_combo_CG10-13_8_21_14_all_39_10</strain>
    </source>
</reference>
<dbReference type="InterPro" id="IPR003593">
    <property type="entry name" value="AAA+_ATPase"/>
</dbReference>
<dbReference type="PANTHER" id="PTHR42855">
    <property type="entry name" value="ABC TRANSPORTER ATP-BINDING SUBUNIT"/>
    <property type="match status" value="1"/>
</dbReference>
<dbReference type="PROSITE" id="PS50893">
    <property type="entry name" value="ABC_TRANSPORTER_2"/>
    <property type="match status" value="2"/>
</dbReference>
<dbReference type="PANTHER" id="PTHR42855:SF2">
    <property type="entry name" value="DRUG RESISTANCE ABC TRANSPORTER,ATP-BINDING PROTEIN"/>
    <property type="match status" value="1"/>
</dbReference>
<dbReference type="InterPro" id="IPR051309">
    <property type="entry name" value="ABCF_ATPase"/>
</dbReference>
<evidence type="ECO:0000259" key="4">
    <source>
        <dbReference type="PROSITE" id="PS50893"/>
    </source>
</evidence>
<evidence type="ECO:0000256" key="2">
    <source>
        <dbReference type="ARBA" id="ARBA00022840"/>
    </source>
</evidence>
<dbReference type="Proteomes" id="UP000229847">
    <property type="component" value="Unassembled WGS sequence"/>
</dbReference>
<evidence type="ECO:0000313" key="5">
    <source>
        <dbReference type="EMBL" id="PIP57816.1"/>
    </source>
</evidence>
<dbReference type="GO" id="GO:0016887">
    <property type="term" value="F:ATP hydrolysis activity"/>
    <property type="evidence" value="ECO:0007669"/>
    <property type="project" value="InterPro"/>
</dbReference>
<feature type="domain" description="ABC transporter" evidence="4">
    <location>
        <begin position="23"/>
        <end position="272"/>
    </location>
</feature>
<organism evidence="5 6">
    <name type="scientific">Candidatus Woesebacteria bacterium CG22_combo_CG10-13_8_21_14_all_39_10</name>
    <dbReference type="NCBI Taxonomy" id="1975059"/>
    <lineage>
        <taxon>Bacteria</taxon>
        <taxon>Candidatus Woeseibacteriota</taxon>
    </lineage>
</organism>
<dbReference type="SMART" id="SM00382">
    <property type="entry name" value="AAA"/>
    <property type="match status" value="2"/>
</dbReference>
<dbReference type="NCBIfam" id="NF000355">
    <property type="entry name" value="ribo_prot_ABC_F"/>
    <property type="match status" value="1"/>
</dbReference>
<proteinExistence type="predicted"/>
<name>A0A2H0BJE3_9BACT</name>
<dbReference type="Pfam" id="PF00005">
    <property type="entry name" value="ABC_tran"/>
    <property type="match status" value="2"/>
</dbReference>
<dbReference type="InterPro" id="IPR017871">
    <property type="entry name" value="ABC_transporter-like_CS"/>
</dbReference>
<gene>
    <name evidence="5" type="ORF">COX03_01020</name>
</gene>
<dbReference type="InterPro" id="IPR003439">
    <property type="entry name" value="ABC_transporter-like_ATP-bd"/>
</dbReference>
<dbReference type="EMBL" id="PCSW01000031">
    <property type="protein sequence ID" value="PIP57816.1"/>
    <property type="molecule type" value="Genomic_DNA"/>
</dbReference>
<dbReference type="CDD" id="cd03221">
    <property type="entry name" value="ABCF_EF-3"/>
    <property type="match status" value="2"/>
</dbReference>
<evidence type="ECO:0000313" key="6">
    <source>
        <dbReference type="Proteomes" id="UP000229847"/>
    </source>
</evidence>